<dbReference type="Proteomes" id="UP000478052">
    <property type="component" value="Unassembled WGS sequence"/>
</dbReference>
<sequence length="203" mass="24274">MVLCSKIRRILLTDNTFLRNHFRSKKHRRIGVHEMNKKRNEFGEFHHIYNELRRDSERFFNFLRMLRETFDFILSKLKFKSTKKTTNIKKPISATERLYVTLRLEPHERTKCVDTHVLFDARCRTTLSVMGAGTRVTRVKNNGRQILSTYYLFDARTTDIEHINAKIKSVLFLNGNELTRQLRGHTGALLYTQYARYILSRRF</sequence>
<evidence type="ECO:0000313" key="2">
    <source>
        <dbReference type="Proteomes" id="UP000478052"/>
    </source>
</evidence>
<dbReference type="EMBL" id="VUJU01013046">
    <property type="protein sequence ID" value="KAF0706075.1"/>
    <property type="molecule type" value="Genomic_DNA"/>
</dbReference>
<proteinExistence type="predicted"/>
<protein>
    <submittedName>
        <fullName evidence="1">Protein ALP1-like</fullName>
    </submittedName>
</protein>
<dbReference type="AlphaFoldDB" id="A0A6G0VTH4"/>
<evidence type="ECO:0000313" key="1">
    <source>
        <dbReference type="EMBL" id="KAF0706075.1"/>
    </source>
</evidence>
<accession>A0A6G0VTH4</accession>
<gene>
    <name evidence="1" type="ORF">FWK35_00034592</name>
</gene>
<reference evidence="1 2" key="1">
    <citation type="submission" date="2019-08" db="EMBL/GenBank/DDBJ databases">
        <title>Whole genome of Aphis craccivora.</title>
        <authorList>
            <person name="Voronova N.V."/>
            <person name="Shulinski R.S."/>
            <person name="Bandarenka Y.V."/>
            <person name="Zhorov D.G."/>
            <person name="Warner D."/>
        </authorList>
    </citation>
    <scope>NUCLEOTIDE SEQUENCE [LARGE SCALE GENOMIC DNA]</scope>
    <source>
        <strain evidence="1">180601</strain>
        <tissue evidence="1">Whole Body</tissue>
    </source>
</reference>
<dbReference type="OrthoDB" id="8195499at2759"/>
<comment type="caution">
    <text evidence="1">The sequence shown here is derived from an EMBL/GenBank/DDBJ whole genome shotgun (WGS) entry which is preliminary data.</text>
</comment>
<keyword evidence="2" id="KW-1185">Reference proteome</keyword>
<organism evidence="1 2">
    <name type="scientific">Aphis craccivora</name>
    <name type="common">Cowpea aphid</name>
    <dbReference type="NCBI Taxonomy" id="307492"/>
    <lineage>
        <taxon>Eukaryota</taxon>
        <taxon>Metazoa</taxon>
        <taxon>Ecdysozoa</taxon>
        <taxon>Arthropoda</taxon>
        <taxon>Hexapoda</taxon>
        <taxon>Insecta</taxon>
        <taxon>Pterygota</taxon>
        <taxon>Neoptera</taxon>
        <taxon>Paraneoptera</taxon>
        <taxon>Hemiptera</taxon>
        <taxon>Sternorrhyncha</taxon>
        <taxon>Aphidomorpha</taxon>
        <taxon>Aphidoidea</taxon>
        <taxon>Aphididae</taxon>
        <taxon>Aphidini</taxon>
        <taxon>Aphis</taxon>
        <taxon>Aphis</taxon>
    </lineage>
</organism>
<name>A0A6G0VTH4_APHCR</name>